<evidence type="ECO:0000313" key="3">
    <source>
        <dbReference type="Proteomes" id="UP000038040"/>
    </source>
</evidence>
<feature type="region of interest" description="Disordered" evidence="1">
    <location>
        <begin position="1"/>
        <end position="23"/>
    </location>
</feature>
<accession>A0A0N4UH89</accession>
<evidence type="ECO:0000256" key="1">
    <source>
        <dbReference type="SAM" id="MobiDB-lite"/>
    </source>
</evidence>
<organism evidence="3 5">
    <name type="scientific">Dracunculus medinensis</name>
    <name type="common">Guinea worm</name>
    <dbReference type="NCBI Taxonomy" id="318479"/>
    <lineage>
        <taxon>Eukaryota</taxon>
        <taxon>Metazoa</taxon>
        <taxon>Ecdysozoa</taxon>
        <taxon>Nematoda</taxon>
        <taxon>Chromadorea</taxon>
        <taxon>Rhabditida</taxon>
        <taxon>Spirurina</taxon>
        <taxon>Dracunculoidea</taxon>
        <taxon>Dracunculidae</taxon>
        <taxon>Dracunculus</taxon>
    </lineage>
</organism>
<dbReference type="AlphaFoldDB" id="A0A0N4UH89"/>
<dbReference type="Proteomes" id="UP000038040">
    <property type="component" value="Unplaced"/>
</dbReference>
<dbReference type="WBParaSite" id="DME_0000689801-mRNA-1">
    <property type="protein sequence ID" value="DME_0000689801-mRNA-1"/>
    <property type="gene ID" value="DME_0000689801"/>
</dbReference>
<gene>
    <name evidence="2" type="ORF">DME_LOCUS1512</name>
</gene>
<keyword evidence="4" id="KW-1185">Reference proteome</keyword>
<evidence type="ECO:0000313" key="5">
    <source>
        <dbReference type="WBParaSite" id="DME_0000689801-mRNA-1"/>
    </source>
</evidence>
<feature type="compositionally biased region" description="Polar residues" evidence="1">
    <location>
        <begin position="1"/>
        <end position="10"/>
    </location>
</feature>
<name>A0A0N4UH89_DRAME</name>
<protein>
    <submittedName>
        <fullName evidence="2 5">Uncharacterized protein</fullName>
    </submittedName>
</protein>
<evidence type="ECO:0000313" key="4">
    <source>
        <dbReference type="Proteomes" id="UP000274756"/>
    </source>
</evidence>
<sequence length="84" mass="9309">MAQVYAQQAKTAGASPDGQISMDSARFEQPNLAENFTLKEAKINDESEVSDEEPGDDLPYRHVNNTVPFIYGAFLLSIRFKDLG</sequence>
<dbReference type="EMBL" id="UYYG01000023">
    <property type="protein sequence ID" value="VDN51539.1"/>
    <property type="molecule type" value="Genomic_DNA"/>
</dbReference>
<dbReference type="Proteomes" id="UP000274756">
    <property type="component" value="Unassembled WGS sequence"/>
</dbReference>
<proteinExistence type="predicted"/>
<reference evidence="2 4" key="2">
    <citation type="submission" date="2018-11" db="EMBL/GenBank/DDBJ databases">
        <authorList>
            <consortium name="Pathogen Informatics"/>
        </authorList>
    </citation>
    <scope>NUCLEOTIDE SEQUENCE [LARGE SCALE GENOMIC DNA]</scope>
</reference>
<reference evidence="5" key="1">
    <citation type="submission" date="2017-02" db="UniProtKB">
        <authorList>
            <consortium name="WormBaseParasite"/>
        </authorList>
    </citation>
    <scope>IDENTIFICATION</scope>
</reference>
<evidence type="ECO:0000313" key="2">
    <source>
        <dbReference type="EMBL" id="VDN51539.1"/>
    </source>
</evidence>